<dbReference type="NCBIfam" id="NF041555">
    <property type="entry name" value="tannase_A"/>
    <property type="match status" value="1"/>
</dbReference>
<keyword evidence="2" id="KW-0472">Membrane</keyword>
<feature type="region of interest" description="Disordered" evidence="1">
    <location>
        <begin position="341"/>
        <end position="422"/>
    </location>
</feature>
<comment type="caution">
    <text evidence="4">The sequence shown here is derived from an EMBL/GenBank/DDBJ whole genome shotgun (WGS) entry which is preliminary data.</text>
</comment>
<dbReference type="EMBL" id="SUTG01000015">
    <property type="protein sequence ID" value="MBE6512370.1"/>
    <property type="molecule type" value="Genomic_DNA"/>
</dbReference>
<accession>A0A8T3VQW7</accession>
<dbReference type="Pfam" id="PF20434">
    <property type="entry name" value="BD-FAE"/>
    <property type="match status" value="1"/>
</dbReference>
<name>A0A8T3VQW7_METOL</name>
<dbReference type="InterPro" id="IPR049492">
    <property type="entry name" value="BD-FAE-like_dom"/>
</dbReference>
<dbReference type="InterPro" id="IPR048121">
    <property type="entry name" value="Tannase_A"/>
</dbReference>
<keyword evidence="2" id="KW-0812">Transmembrane</keyword>
<proteinExistence type="predicted"/>
<gene>
    <name evidence="4" type="ORF">E7Z75_04380</name>
</gene>
<reference evidence="4" key="1">
    <citation type="submission" date="2019-04" db="EMBL/GenBank/DDBJ databases">
        <title>Evolution of Biomass-Degrading Anaerobic Consortia Revealed by Metagenomics.</title>
        <authorList>
            <person name="Peng X."/>
        </authorList>
    </citation>
    <scope>NUCLEOTIDE SEQUENCE</scope>
    <source>
        <strain evidence="4">SIG14</strain>
    </source>
</reference>
<sequence length="628" mass="67413">MKKLHKLIAIAIIILLAIVGAFFLMGSSTPTGDGPSYNASVLTNSLSIDMNNWQYDETNDIYYQIGLVYCMNPEDTAYESCGIYVPGKYFDGTKNSNGTYTCSLNENVQVGNYTAGSAPIVMPVNTPGYSSCAAPTSYNAGEIKEYTDAGFIYLNAGCRGRDNAEAPDGVVDLKAAVSYYRFNGDVLPGDDEKIFTFGHSGGGAQSAIMGASGNSELYNPYLEDIGAAMVDKDGNALSNAIYGSMCWCPITNLDTADGAYEWNLGQYARSSDSFTGALSTDLATEYAKYINDLGLKDPNGNTLTLEESDSGIYTSGSYYDYMLSVTEESLNNFLNDTTFPYTPSSNGMGDMQSGEATSGEMPSGEAPSGEAPSGNMSGEAPSGEAPSGNMSGEAPSGEAPSGNLSGEMSSESTDADSSTSYETAQDYIDSLNGNETWIEYDASTNTAKITSLEAFVKHCKNPSKSVAAFDDLERSQAENALFGIDANSSSHFDKTLSELLNNNGESYSKYSDYSSDYASQYKNDLAATDSLNNSMETRVNMYNPMYYLCDYYDGAGSSDVANYWRINTGIEQGDTSQCVDVNLYLAVLNKVGKDNVEFSTVWGQGHTQAERTGDSTTNFINWVNNCLN</sequence>
<evidence type="ECO:0000259" key="3">
    <source>
        <dbReference type="Pfam" id="PF20434"/>
    </source>
</evidence>
<organism evidence="4 5">
    <name type="scientific">Methanobrevibacter olleyae</name>
    <dbReference type="NCBI Taxonomy" id="294671"/>
    <lineage>
        <taxon>Archaea</taxon>
        <taxon>Methanobacteriati</taxon>
        <taxon>Methanobacteriota</taxon>
        <taxon>Methanomada group</taxon>
        <taxon>Methanobacteria</taxon>
        <taxon>Methanobacteriales</taxon>
        <taxon>Methanobacteriaceae</taxon>
        <taxon>Methanobrevibacter</taxon>
    </lineage>
</organism>
<evidence type="ECO:0000313" key="4">
    <source>
        <dbReference type="EMBL" id="MBE6512370.1"/>
    </source>
</evidence>
<feature type="domain" description="BD-FAE-like" evidence="3">
    <location>
        <begin position="116"/>
        <end position="217"/>
    </location>
</feature>
<dbReference type="Gene3D" id="3.40.50.1820">
    <property type="entry name" value="alpha/beta hydrolase"/>
    <property type="match status" value="1"/>
</dbReference>
<feature type="transmembrane region" description="Helical" evidence="2">
    <location>
        <begin position="7"/>
        <end position="26"/>
    </location>
</feature>
<feature type="compositionally biased region" description="Low complexity" evidence="1">
    <location>
        <begin position="409"/>
        <end position="422"/>
    </location>
</feature>
<protein>
    <submittedName>
        <fullName evidence="4">Esterase</fullName>
    </submittedName>
</protein>
<keyword evidence="2" id="KW-1133">Transmembrane helix</keyword>
<dbReference type="InterPro" id="IPR029058">
    <property type="entry name" value="AB_hydrolase_fold"/>
</dbReference>
<dbReference type="AlphaFoldDB" id="A0A8T3VQW7"/>
<evidence type="ECO:0000256" key="1">
    <source>
        <dbReference type="SAM" id="MobiDB-lite"/>
    </source>
</evidence>
<evidence type="ECO:0000256" key="2">
    <source>
        <dbReference type="SAM" id="Phobius"/>
    </source>
</evidence>
<dbReference type="SUPFAM" id="SSF53474">
    <property type="entry name" value="alpha/beta-Hydrolases"/>
    <property type="match status" value="1"/>
</dbReference>
<evidence type="ECO:0000313" key="5">
    <source>
        <dbReference type="Proteomes" id="UP000732619"/>
    </source>
</evidence>
<dbReference type="Proteomes" id="UP000732619">
    <property type="component" value="Unassembled WGS sequence"/>
</dbReference>